<comment type="caution">
    <text evidence="1">The sequence shown here is derived from an EMBL/GenBank/DDBJ whole genome shotgun (WGS) entry which is preliminary data.</text>
</comment>
<evidence type="ECO:0000313" key="1">
    <source>
        <dbReference type="EMBL" id="OGC04570.1"/>
    </source>
</evidence>
<evidence type="ECO:0000313" key="2">
    <source>
        <dbReference type="Proteomes" id="UP000176938"/>
    </source>
</evidence>
<dbReference type="Proteomes" id="UP000176938">
    <property type="component" value="Unassembled WGS sequence"/>
</dbReference>
<proteinExistence type="predicted"/>
<dbReference type="AlphaFoldDB" id="A0A1F4R8U1"/>
<dbReference type="EMBL" id="METP01000048">
    <property type="protein sequence ID" value="OGC04570.1"/>
    <property type="molecule type" value="Genomic_DNA"/>
</dbReference>
<evidence type="ECO:0008006" key="3">
    <source>
        <dbReference type="Google" id="ProtNLM"/>
    </source>
</evidence>
<name>A0A1F4R8U1_UNCSA</name>
<sequence length="82" mass="9418">MVLIFSSALLISGCVPDEEQSAAYKLYSAKCSSCHRLLPPEDYPLEKFGEYIEKYGKELTPEEKTRLLDGLRAYKKLKEEQK</sequence>
<accession>A0A1F4R8U1</accession>
<protein>
    <recommendedName>
        <fullName evidence="3">Cytochrome c domain-containing protein</fullName>
    </recommendedName>
</protein>
<reference evidence="1 2" key="1">
    <citation type="journal article" date="2016" name="Nat. Commun.">
        <title>Thousands of microbial genomes shed light on interconnected biogeochemical processes in an aquifer system.</title>
        <authorList>
            <person name="Anantharaman K."/>
            <person name="Brown C.T."/>
            <person name="Hug L.A."/>
            <person name="Sharon I."/>
            <person name="Castelle C.J."/>
            <person name="Probst A.J."/>
            <person name="Thomas B.C."/>
            <person name="Singh A."/>
            <person name="Wilkins M.J."/>
            <person name="Karaoz U."/>
            <person name="Brodie E.L."/>
            <person name="Williams K.H."/>
            <person name="Hubbard S.S."/>
            <person name="Banfield J.F."/>
        </authorList>
    </citation>
    <scope>NUCLEOTIDE SEQUENCE [LARGE SCALE GENOMIC DNA]</scope>
</reference>
<organism evidence="1 2">
    <name type="scientific">candidate division WOR-1 bacterium RIFCSPLOWO2_02_FULL_46_20</name>
    <dbReference type="NCBI Taxonomy" id="1802567"/>
    <lineage>
        <taxon>Bacteria</taxon>
        <taxon>Bacillati</taxon>
        <taxon>Saganbacteria</taxon>
    </lineage>
</organism>
<gene>
    <name evidence="1" type="ORF">A3H38_02745</name>
</gene>